<proteinExistence type="predicted"/>
<dbReference type="InterPro" id="IPR009081">
    <property type="entry name" value="PP-bd_ACP"/>
</dbReference>
<sequence>MTTNDQTPLTETAPDDRLTLTPAQRGLWYAQDLDPDNPTYQIGQYLDVAGDLDPRLLSIAVTKTVRDIDSLSMRFRSDADGPYAVLRRPEPTDDLLEVVDLRDVDADVARERARARMDEEMATPRDLAGEELFGAVLFRLAGGRSLLFQRVHHVALDGYSAVIALHYLARVYTELAKRAPSGPLLRLLTGRVARTAARTASPFPSHTELLGALEEYRSSDEHAQDEAFWREAFDRESTVEGLEGTTGRPASRVVRVDVPLTKALARPLADMGRDLPKTVVGVVALYLARITGQDSVSLGLPVTARRGKVAKATPSMLSSILPMHLDVPGSATIAETVAHAGDVVRAVVKHQRFRTDDLPTAPAQPGPSVNLLPVIDQLTLGEATGEVRILSTGPVHDLSVVVSGLDSGAATATLALEGDAALHTTATLTEHAERLVGLLGQALADADMPVTSARLVSEDEVAPLIAQGAGPERQISEETVLDAFSEQAAERPDDLAVVAPDGTWTLAELDLASTRLAHHLLAQGVTAGESVAVRIERSRYLPMIVLALLKAGAVYVPLDPEYPIERVTGMIEDAAPVLLLTSHRQAGRDRDAGATWTTPSLAIDADTATAWRRASDDATTLPSVPSTELGYVVFTSGSTGRPKGVGVERVALRNLFQHHRAELFEPAAERLGRPVRVAHTAGLSFDAAWDPLLWLFAGHELHMIDDDVRRDPQRLADHLAEAGIDSIETTPSFAQALLSTGLFEGERHPTVVALGGEEVGPGLWDAFAAHEDVHAVNFYGPTEVTVDSLIATIDAGDPHLGSSVRNSRHYVLDAALHPVPDRAVGELYLAGVNVARGYVGQPGLSAERFVADPFADDGSRMYRTGDVVRRRHDGSLRFLGRIDDQVKIRGYRVELSEIESAMRRHGDVSGAAAIVQGEGAAARVVGYVTGEGGDGLGTRVRDALRADLPDYMVPSSILTLSSLPLTPNGKLDRRALPAPEATVADASQQPRTAAERTVAAAFAEVLEIGSIGIEEDFFAAGGHSLLATRLAAVLSDRLETTVTVRAVFQRPTVALLAGAVGDTATDDETAGDTPGTRGSARGPRLAPTPRPERLPVSHSQRRLWFLNRLEPGSAAYNIPVVLHLDGELDVAALRAALGDVAERHEPLRTVVPYDGGEPVQVVLRAGPVSLTAVDVPAERLDAVVEQEALRPFDVTTQAPLRAVLLRTAPTRHALVVVMHHIAADGWSLAPFAHDLSRAYEARIDGREPELAPLPVTYADWTLWQREVLGDPEDPTSALAEQVEHWRRTLAGAPDEISLPRDRARGTADAADPAQRGVGEVPLVLDPERHAALRALAAEHRTSLFIVLHAALTVALEQQGAGEDVVVGTPVAGRTDPRLDELVGFFVTTVVLRTSLAQDPTLAEVLRRVREGNTEAYAHQDVPFDLLVDALRPPRVPDRHPLFQVLLTLQSNAPAELDLAGLRVTVPGQVTSAGVKTDLLVDFATPDGEDGPLVGALGYDRALFDSSTAQRLGDALDRVLDAFVSGADRRLSDLPVVDDATAARLVEHEEGRTLPVSDGVLGRLAATAAEHGDRPALVGVDRSLTFAELQDRVETAAVALVRLGTAPGDRVAVALPRTADAVVTVLAALRAGAVAVPLDVAHPDERLTTVLTDAAPTVLLVDDVARGERLARALEDAGASVPHLRTADGLVSGDSTEDANETEPPALPALPALDDVAYLVHTSGTTGRPKGVQVPHRALASVLAQHEDVLVGPLRDAVAADSGRLPRMLHLSGLAFDAAWDPILWLVSGTTLHVADETTQSDAEAVVRAVAELGVDVLETTPSYAQQLVTLGLLEGAADRTVPLLVAVGGEAVPAALWDRLADAPGVAGWNLYGPSEFTVDSVLAPITPGRVTIGRPVANVTARVLDRALRPVPEGVEGELYLAGLSEAHGYRGRAAETAARFVADPRGDGTRMYRTGDVVRRRASGELEYVRRDDDQIKLRGYRIEVADVERTLERADDVATAIVRVVTPGGPETARLAAWLVGRGEPDGLDLDAVRASAAAALPEYMVPTALAQIASVPLTPNGKVDVDALPEPGARTSARAPETDDERALCAIVGDVVGADEVGLDDDFFALGGHSLLAVALVARIREELGADLPLRTVFDAPTPGALLEHVRGAGPDDTGDASTRAARKESQDRPRLRAWVAENPRAGDDDLPLTAGQQRLRFLNRLDPSSSEYSVVLQVELRGGLDTAALAGAVDDLVARHEVLRTTYPEVDGAAVARIEPAPTGLAGSDAVDLTAGFDLGTEIPIRAAVVATGDDTWRLDLVIHHIATDGASLTPLVGDLAAAYTARLGGGPAALRPLAVQVTDVARHREATATGSAEQDLAVWTDALDGVPTELDLPADGTRPDTASQPARLLEFEIPSDVAASLTTAAGRRSASAFHAWLGALAGYLQRIGSGDDIVIGSPSAGRTDPDLADLVGFFVNTLPLRLDLRPTDRAHGASATHPTLLDAIDLARAATLTAVEHEDVPFERIVEALAPERRLGRHPLFQTMLSLEEPTGLQLDLPGVTTRAVPPESTGAAKVDLSFTLRPRGRGASATGGAVSADSAVDGVLEYNAALFSDEAARGLVDRWLAFLGAVAEAPDTALRDVVIPGVPTALAAWPAGEHEARTVLDVLADSVARDASPVAVTGPAVAPGQPSRLTRGELDARVTALASALRARGVACGDVVALRLPRSVDTVAALLGVWRAGAVVAPIDDALPAERVARMLTTAGARLLVHADEAAPGDGLGDVSHEAAADAGLEPDAVVALTDLVGDGGAGGVAEAADDTGAAVTPDLDDPAYLVFTSGTTGEPKAVQVPHRALAHLLASHRATLLPDPELRRVRMAHTTGVGFDAAMDPVLWLAAGHELLVVADDVRRDPEALVRLFAERGVAAWETTPGYVAALVAQTSFADVLDSRPADAPFTLLLGGEAIDGGLWDWLRERTGVEAWNLYGPTEVGVDSLVARVADTDAPVLGATTPGTRGYVLDASLRPTVPGGVGELWLAGEQLAHGYAGRPGASAERFVADPFAADGSRMYRTGDLVAVRPAREGDAGPAHGRVVSLGRSDDQVKIRGHRVEPGEVEALLRRSDGVERAVVRPVDTGRATALGAWVVASGDAEPENLTAALLADLRSRVPDYMVPVAVRVIDEVPLTRNGKVDAAALPELEHAGAAGGRAPEGDAERAVAAAFARVLGLGEGSRRSRRRTPSSSSAATRSWPSRPSRRSTRRWAATCRCRRSSGRRPWPRWPRSRPPARGPVRPWRTACARSCPCASRARAHRCSPSTPRAV</sequence>
<dbReference type="Gene3D" id="2.30.38.10">
    <property type="entry name" value="Luciferase, Domain 3"/>
    <property type="match status" value="1"/>
</dbReference>
<dbReference type="CDD" id="cd05930">
    <property type="entry name" value="A_NRPS"/>
    <property type="match status" value="3"/>
</dbReference>
<keyword evidence="3" id="KW-0597">Phosphoprotein</keyword>
<feature type="compositionally biased region" description="Basic residues" evidence="4">
    <location>
        <begin position="3256"/>
        <end position="3266"/>
    </location>
</feature>
<dbReference type="GO" id="GO:0072330">
    <property type="term" value="P:monocarboxylic acid biosynthetic process"/>
    <property type="evidence" value="ECO:0007669"/>
    <property type="project" value="UniProtKB-ARBA"/>
</dbReference>
<dbReference type="PROSITE" id="PS50075">
    <property type="entry name" value="CARRIER"/>
    <property type="match status" value="2"/>
</dbReference>
<dbReference type="CDD" id="cd19540">
    <property type="entry name" value="LCL_NRPS-like"/>
    <property type="match status" value="1"/>
</dbReference>
<dbReference type="EMBL" id="BSUM01000001">
    <property type="protein sequence ID" value="GMA31339.1"/>
    <property type="molecule type" value="Genomic_DNA"/>
</dbReference>
<feature type="region of interest" description="Disordered" evidence="4">
    <location>
        <begin position="3218"/>
        <end position="3284"/>
    </location>
</feature>
<dbReference type="GO" id="GO:0005737">
    <property type="term" value="C:cytoplasm"/>
    <property type="evidence" value="ECO:0007669"/>
    <property type="project" value="TreeGrafter"/>
</dbReference>
<evidence type="ECO:0000259" key="5">
    <source>
        <dbReference type="PROSITE" id="PS50075"/>
    </source>
</evidence>
<dbReference type="InterPro" id="IPR020806">
    <property type="entry name" value="PKS_PP-bd"/>
</dbReference>
<dbReference type="SMART" id="SM00823">
    <property type="entry name" value="PKS_PP"/>
    <property type="match status" value="2"/>
</dbReference>
<reference evidence="6" key="2">
    <citation type="submission" date="2023-02" db="EMBL/GenBank/DDBJ databases">
        <authorList>
            <person name="Sun Q."/>
            <person name="Mori K."/>
        </authorList>
    </citation>
    <scope>NUCLEOTIDE SEQUENCE</scope>
    <source>
        <strain evidence="6">NBRC 112290</strain>
    </source>
</reference>
<name>A0AA37UPL5_9MICO</name>
<accession>A0AA37UPL5</accession>
<evidence type="ECO:0000313" key="6">
    <source>
        <dbReference type="EMBL" id="GMA31339.1"/>
    </source>
</evidence>
<dbReference type="SUPFAM" id="SSF52777">
    <property type="entry name" value="CoA-dependent acyltransferases"/>
    <property type="match status" value="6"/>
</dbReference>
<dbReference type="GO" id="GO:0044550">
    <property type="term" value="P:secondary metabolite biosynthetic process"/>
    <property type="evidence" value="ECO:0007669"/>
    <property type="project" value="TreeGrafter"/>
</dbReference>
<dbReference type="GO" id="GO:0043041">
    <property type="term" value="P:amino acid activation for nonribosomal peptide biosynthetic process"/>
    <property type="evidence" value="ECO:0007669"/>
    <property type="project" value="TreeGrafter"/>
</dbReference>
<dbReference type="PROSITE" id="PS00012">
    <property type="entry name" value="PHOSPHOPANTETHEINE"/>
    <property type="match status" value="1"/>
</dbReference>
<dbReference type="Pfam" id="PF13193">
    <property type="entry name" value="AMP-binding_C"/>
    <property type="match status" value="2"/>
</dbReference>
<dbReference type="Pfam" id="PF00501">
    <property type="entry name" value="AMP-binding"/>
    <property type="match status" value="3"/>
</dbReference>
<evidence type="ECO:0000256" key="3">
    <source>
        <dbReference type="ARBA" id="ARBA00022553"/>
    </source>
</evidence>
<dbReference type="SUPFAM" id="SSF47336">
    <property type="entry name" value="ACP-like"/>
    <property type="match status" value="2"/>
</dbReference>
<dbReference type="InterPro" id="IPR025110">
    <property type="entry name" value="AMP-bd_C"/>
</dbReference>
<dbReference type="Gene3D" id="3.30.300.30">
    <property type="match status" value="3"/>
</dbReference>
<dbReference type="InterPro" id="IPR045851">
    <property type="entry name" value="AMP-bd_C_sf"/>
</dbReference>
<dbReference type="PANTHER" id="PTHR45527:SF1">
    <property type="entry name" value="FATTY ACID SYNTHASE"/>
    <property type="match status" value="1"/>
</dbReference>
<evidence type="ECO:0000313" key="7">
    <source>
        <dbReference type="Proteomes" id="UP001157161"/>
    </source>
</evidence>
<dbReference type="Proteomes" id="UP001157161">
    <property type="component" value="Unassembled WGS sequence"/>
</dbReference>
<dbReference type="InterPro" id="IPR020845">
    <property type="entry name" value="AMP-binding_CS"/>
</dbReference>
<reference evidence="6" key="1">
    <citation type="journal article" date="2014" name="Int. J. Syst. Evol. Microbiol.">
        <title>Complete genome sequence of Corynebacterium casei LMG S-19264T (=DSM 44701T), isolated from a smear-ripened cheese.</title>
        <authorList>
            <consortium name="US DOE Joint Genome Institute (JGI-PGF)"/>
            <person name="Walter F."/>
            <person name="Albersmeier A."/>
            <person name="Kalinowski J."/>
            <person name="Ruckert C."/>
        </authorList>
    </citation>
    <scope>NUCLEOTIDE SEQUENCE</scope>
    <source>
        <strain evidence="6">NBRC 112290</strain>
    </source>
</reference>
<dbReference type="Gene3D" id="3.40.50.12780">
    <property type="entry name" value="N-terminal domain of ligase-like"/>
    <property type="match status" value="2"/>
</dbReference>
<dbReference type="GO" id="GO:0008610">
    <property type="term" value="P:lipid biosynthetic process"/>
    <property type="evidence" value="ECO:0007669"/>
    <property type="project" value="UniProtKB-ARBA"/>
</dbReference>
<dbReference type="Gene3D" id="3.40.50.980">
    <property type="match status" value="2"/>
</dbReference>
<dbReference type="Gene3D" id="3.40.50.1820">
    <property type="entry name" value="alpha/beta hydrolase"/>
    <property type="match status" value="1"/>
</dbReference>
<dbReference type="InterPro" id="IPR036736">
    <property type="entry name" value="ACP-like_sf"/>
</dbReference>
<dbReference type="InterPro" id="IPR029058">
    <property type="entry name" value="AB_hydrolase_fold"/>
</dbReference>
<dbReference type="FunFam" id="1.10.1200.10:FF:000016">
    <property type="entry name" value="Non-ribosomal peptide synthase"/>
    <property type="match status" value="1"/>
</dbReference>
<feature type="region of interest" description="Disordered" evidence="4">
    <location>
        <begin position="1063"/>
        <end position="1094"/>
    </location>
</feature>
<feature type="region of interest" description="Disordered" evidence="4">
    <location>
        <begin position="1687"/>
        <end position="1706"/>
    </location>
</feature>
<dbReference type="Pfam" id="PF00668">
    <property type="entry name" value="Condensation"/>
    <property type="match status" value="3"/>
</dbReference>
<dbReference type="InterPro" id="IPR023213">
    <property type="entry name" value="CAT-like_dom_sf"/>
</dbReference>
<dbReference type="GO" id="GO:0031177">
    <property type="term" value="F:phosphopantetheine binding"/>
    <property type="evidence" value="ECO:0007669"/>
    <property type="project" value="InterPro"/>
</dbReference>
<organism evidence="6 7">
    <name type="scientific">Litorihabitans aurantiacus</name>
    <dbReference type="NCBI Taxonomy" id="1930061"/>
    <lineage>
        <taxon>Bacteria</taxon>
        <taxon>Bacillati</taxon>
        <taxon>Actinomycetota</taxon>
        <taxon>Actinomycetes</taxon>
        <taxon>Micrococcales</taxon>
        <taxon>Beutenbergiaceae</taxon>
        <taxon>Litorihabitans</taxon>
    </lineage>
</organism>
<dbReference type="NCBIfam" id="NF003417">
    <property type="entry name" value="PRK04813.1"/>
    <property type="match status" value="3"/>
</dbReference>
<dbReference type="PANTHER" id="PTHR45527">
    <property type="entry name" value="NONRIBOSOMAL PEPTIDE SYNTHETASE"/>
    <property type="match status" value="1"/>
</dbReference>
<dbReference type="SUPFAM" id="SSF56801">
    <property type="entry name" value="Acetyl-CoA synthetase-like"/>
    <property type="match status" value="3"/>
</dbReference>
<dbReference type="InterPro" id="IPR010071">
    <property type="entry name" value="AA_adenyl_dom"/>
</dbReference>
<evidence type="ECO:0000256" key="4">
    <source>
        <dbReference type="SAM" id="MobiDB-lite"/>
    </source>
</evidence>
<dbReference type="InterPro" id="IPR000873">
    <property type="entry name" value="AMP-dep_synth/lig_dom"/>
</dbReference>
<comment type="cofactor">
    <cofactor evidence="1">
        <name>pantetheine 4'-phosphate</name>
        <dbReference type="ChEBI" id="CHEBI:47942"/>
    </cofactor>
</comment>
<dbReference type="FunFam" id="2.30.38.10:FF:000001">
    <property type="entry name" value="Non-ribosomal peptide synthetase PvdI"/>
    <property type="match status" value="1"/>
</dbReference>
<dbReference type="InterPro" id="IPR042099">
    <property type="entry name" value="ANL_N_sf"/>
</dbReference>
<protein>
    <recommendedName>
        <fullName evidence="5">Carrier domain-containing protein</fullName>
    </recommendedName>
</protein>
<dbReference type="InterPro" id="IPR006162">
    <property type="entry name" value="Ppantetheine_attach_site"/>
</dbReference>
<dbReference type="Gene3D" id="3.30.559.30">
    <property type="entry name" value="Nonribosomal peptide synthetase, condensation domain"/>
    <property type="match status" value="3"/>
</dbReference>
<dbReference type="NCBIfam" id="TIGR01733">
    <property type="entry name" value="AA-adenyl-dom"/>
    <property type="match status" value="2"/>
</dbReference>
<feature type="domain" description="Carrier" evidence="5">
    <location>
        <begin position="989"/>
        <end position="1064"/>
    </location>
</feature>
<keyword evidence="2" id="KW-0596">Phosphopantetheine</keyword>
<evidence type="ECO:0000256" key="2">
    <source>
        <dbReference type="ARBA" id="ARBA00022450"/>
    </source>
</evidence>
<evidence type="ECO:0000256" key="1">
    <source>
        <dbReference type="ARBA" id="ARBA00001957"/>
    </source>
</evidence>
<keyword evidence="7" id="KW-1185">Reference proteome</keyword>
<comment type="caution">
    <text evidence="6">The sequence shown here is derived from an EMBL/GenBank/DDBJ whole genome shotgun (WGS) entry which is preliminary data.</text>
</comment>
<feature type="domain" description="Carrier" evidence="5">
    <location>
        <begin position="2083"/>
        <end position="2158"/>
    </location>
</feature>
<feature type="compositionally biased region" description="Basic and acidic residues" evidence="4">
    <location>
        <begin position="2170"/>
        <end position="2179"/>
    </location>
</feature>
<feature type="region of interest" description="Disordered" evidence="4">
    <location>
        <begin position="2153"/>
        <end position="2179"/>
    </location>
</feature>
<dbReference type="PROSITE" id="PS00455">
    <property type="entry name" value="AMP_BINDING"/>
    <property type="match status" value="3"/>
</dbReference>
<dbReference type="Gene3D" id="1.10.1200.10">
    <property type="entry name" value="ACP-like"/>
    <property type="match status" value="1"/>
</dbReference>
<dbReference type="Pfam" id="PF00550">
    <property type="entry name" value="PP-binding"/>
    <property type="match status" value="2"/>
</dbReference>
<dbReference type="Gene3D" id="3.30.559.10">
    <property type="entry name" value="Chloramphenicol acetyltransferase-like domain"/>
    <property type="match status" value="3"/>
</dbReference>
<dbReference type="GO" id="GO:0003824">
    <property type="term" value="F:catalytic activity"/>
    <property type="evidence" value="ECO:0007669"/>
    <property type="project" value="InterPro"/>
</dbReference>
<gene>
    <name evidence="6" type="ORF">GCM10025875_13310</name>
</gene>
<feature type="compositionally biased region" description="Low complexity" evidence="4">
    <location>
        <begin position="3229"/>
        <end position="3242"/>
    </location>
</feature>
<dbReference type="InterPro" id="IPR001242">
    <property type="entry name" value="Condensation_dom"/>
</dbReference>